<reference evidence="3" key="1">
    <citation type="journal article" date="2014" name="Int. J. Syst. Evol. Microbiol.">
        <title>Complete genome sequence of Corynebacterium casei LMG S-19264T (=DSM 44701T), isolated from a smear-ripened cheese.</title>
        <authorList>
            <consortium name="US DOE Joint Genome Institute (JGI-PGF)"/>
            <person name="Walter F."/>
            <person name="Albersmeier A."/>
            <person name="Kalinowski J."/>
            <person name="Ruckert C."/>
        </authorList>
    </citation>
    <scope>NUCLEOTIDE SEQUENCE</scope>
    <source>
        <strain evidence="3">CGMCC 1.15085</strain>
    </source>
</reference>
<feature type="domain" description="Phage tail lysozyme" evidence="2">
    <location>
        <begin position="127"/>
        <end position="267"/>
    </location>
</feature>
<name>A0A916WTV6_9MICO</name>
<feature type="signal peptide" evidence="1">
    <location>
        <begin position="1"/>
        <end position="32"/>
    </location>
</feature>
<evidence type="ECO:0000313" key="3">
    <source>
        <dbReference type="EMBL" id="GGB30091.1"/>
    </source>
</evidence>
<comment type="caution">
    <text evidence="3">The sequence shown here is derived from an EMBL/GenBank/DDBJ whole genome shotgun (WGS) entry which is preliminary data.</text>
</comment>
<evidence type="ECO:0000313" key="4">
    <source>
        <dbReference type="Proteomes" id="UP000636793"/>
    </source>
</evidence>
<keyword evidence="1" id="KW-0732">Signal</keyword>
<keyword evidence="4" id="KW-1185">Reference proteome</keyword>
<dbReference type="Pfam" id="PF18013">
    <property type="entry name" value="Phage_lysozyme2"/>
    <property type="match status" value="1"/>
</dbReference>
<protein>
    <recommendedName>
        <fullName evidence="2">Phage tail lysozyme domain-containing protein</fullName>
    </recommendedName>
</protein>
<dbReference type="InterPro" id="IPR041219">
    <property type="entry name" value="Phage_lysozyme2"/>
</dbReference>
<proteinExistence type="predicted"/>
<accession>A0A916WTV6</accession>
<dbReference type="EMBL" id="BMHI01000003">
    <property type="protein sequence ID" value="GGB30091.1"/>
    <property type="molecule type" value="Genomic_DNA"/>
</dbReference>
<dbReference type="AlphaFoldDB" id="A0A916WTV6"/>
<sequence>MRQLASKTIATTVGGGALALASIGLGVPAAHAETTHGCPSGYVCIYPGASWNNDIPSLKFYNYGATNLSEQYGAHRVFNNQTDGAVVQLCTAYDGGSCGAAQVPGWYADVDLTPINSVLLGKSAQANNQQAAYNFLVSIGYSSKQASGVVGNLMQESGPSVDPNATQAGGPGRGIAQWSVGGRWDTYANDNVVWYANKLGMSPWSLELQLRFIQYELDTYSYYGKGPLVASTTVYDGTVAFQDYFEGCGDCNTPQRVAYANQIYDTYGG</sequence>
<dbReference type="RefSeq" id="WP_229749634.1">
    <property type="nucleotide sequence ID" value="NZ_BMHI01000003.1"/>
</dbReference>
<gene>
    <name evidence="3" type="ORF">GCM10011492_20650</name>
</gene>
<organism evidence="3 4">
    <name type="scientific">Flexivirga endophytica</name>
    <dbReference type="NCBI Taxonomy" id="1849103"/>
    <lineage>
        <taxon>Bacteria</taxon>
        <taxon>Bacillati</taxon>
        <taxon>Actinomycetota</taxon>
        <taxon>Actinomycetes</taxon>
        <taxon>Micrococcales</taxon>
        <taxon>Dermacoccaceae</taxon>
        <taxon>Flexivirga</taxon>
    </lineage>
</organism>
<feature type="chain" id="PRO_5037043560" description="Phage tail lysozyme domain-containing protein" evidence="1">
    <location>
        <begin position="33"/>
        <end position="269"/>
    </location>
</feature>
<dbReference type="Proteomes" id="UP000636793">
    <property type="component" value="Unassembled WGS sequence"/>
</dbReference>
<dbReference type="Gene3D" id="1.10.530.10">
    <property type="match status" value="1"/>
</dbReference>
<reference evidence="3" key="2">
    <citation type="submission" date="2020-09" db="EMBL/GenBank/DDBJ databases">
        <authorList>
            <person name="Sun Q."/>
            <person name="Zhou Y."/>
        </authorList>
    </citation>
    <scope>NUCLEOTIDE SEQUENCE</scope>
    <source>
        <strain evidence="3">CGMCC 1.15085</strain>
    </source>
</reference>
<evidence type="ECO:0000259" key="2">
    <source>
        <dbReference type="Pfam" id="PF18013"/>
    </source>
</evidence>
<evidence type="ECO:0000256" key="1">
    <source>
        <dbReference type="SAM" id="SignalP"/>
    </source>
</evidence>